<proteinExistence type="predicted"/>
<reference evidence="2" key="1">
    <citation type="submission" date="2023-10" db="EMBL/GenBank/DDBJ databases">
        <title>Genome assembly of Pristionchus species.</title>
        <authorList>
            <person name="Yoshida K."/>
            <person name="Sommer R.J."/>
        </authorList>
    </citation>
    <scope>NUCLEOTIDE SEQUENCE</scope>
    <source>
        <strain evidence="2">RS5133</strain>
    </source>
</reference>
<keyword evidence="1" id="KW-1133">Transmembrane helix</keyword>
<evidence type="ECO:0000313" key="2">
    <source>
        <dbReference type="EMBL" id="GMT24812.1"/>
    </source>
</evidence>
<comment type="caution">
    <text evidence="2">The sequence shown here is derived from an EMBL/GenBank/DDBJ whole genome shotgun (WGS) entry which is preliminary data.</text>
</comment>
<accession>A0AAV5W1I0</accession>
<dbReference type="EMBL" id="BTSY01000004">
    <property type="protein sequence ID" value="GMT24812.1"/>
    <property type="molecule type" value="Genomic_DNA"/>
</dbReference>
<gene>
    <name evidence="2" type="ORF">PFISCL1PPCAC_16109</name>
</gene>
<evidence type="ECO:0000313" key="3">
    <source>
        <dbReference type="Proteomes" id="UP001432322"/>
    </source>
</evidence>
<evidence type="ECO:0000256" key="1">
    <source>
        <dbReference type="SAM" id="Phobius"/>
    </source>
</evidence>
<name>A0AAV5W1I0_9BILA</name>
<feature type="transmembrane region" description="Helical" evidence="1">
    <location>
        <begin position="82"/>
        <end position="102"/>
    </location>
</feature>
<dbReference type="AlphaFoldDB" id="A0AAV5W1I0"/>
<keyword evidence="1" id="KW-0812">Transmembrane</keyword>
<sequence length="121" mass="13948">YSSRKHSCSLAQTRRSFSTKSAFWKSRMNWTAIDPFIFLNICSQNPIRSRIEKFIHCYKTSSNRLSSHESHLAKLGWGSFPFLWFNLATSFILSVSADAFFLGTRTIGRFPSVSLLPRFLT</sequence>
<organism evidence="2 3">
    <name type="scientific">Pristionchus fissidentatus</name>
    <dbReference type="NCBI Taxonomy" id="1538716"/>
    <lineage>
        <taxon>Eukaryota</taxon>
        <taxon>Metazoa</taxon>
        <taxon>Ecdysozoa</taxon>
        <taxon>Nematoda</taxon>
        <taxon>Chromadorea</taxon>
        <taxon>Rhabditida</taxon>
        <taxon>Rhabditina</taxon>
        <taxon>Diplogasteromorpha</taxon>
        <taxon>Diplogasteroidea</taxon>
        <taxon>Neodiplogasteridae</taxon>
        <taxon>Pristionchus</taxon>
    </lineage>
</organism>
<dbReference type="Proteomes" id="UP001432322">
    <property type="component" value="Unassembled WGS sequence"/>
</dbReference>
<protein>
    <submittedName>
        <fullName evidence="2">Uncharacterized protein</fullName>
    </submittedName>
</protein>
<feature type="non-terminal residue" evidence="2">
    <location>
        <position position="1"/>
    </location>
</feature>
<keyword evidence="1" id="KW-0472">Membrane</keyword>
<keyword evidence="3" id="KW-1185">Reference proteome</keyword>